<evidence type="ECO:0000259" key="3">
    <source>
        <dbReference type="Pfam" id="PF13193"/>
    </source>
</evidence>
<dbReference type="Proteomes" id="UP000550729">
    <property type="component" value="Unassembled WGS sequence"/>
</dbReference>
<dbReference type="Gene3D" id="3.40.50.12780">
    <property type="entry name" value="N-terminal domain of ligase-like"/>
    <property type="match status" value="1"/>
</dbReference>
<sequence length="509" mass="55122">MYPGTHAASTPNKPAVIVADTGKSLSYKELDDASRQLAVALHDLGLRRGDVVAMLSDNALECFVLYWAALRSGLYLTAINFHLTADEAAYIVADSDAKVLISAADVGELAADVRELNPQVAHAFSFGGHVQGHGSFDDLLASAGDRRLDAQPRGSDMLYSSGTTGRPKGIKPPLPTIDVDQPGDPLTGMAGKLFGINDSDIYLSPAPIYHAAPLRWCGVVHAYGGTVVLLNRFKAEAALAAIEKYRITIVQMVPTMFVRMLQLDAGVRESFDVSSVRLAIHAAAPCPPDVKQAMIDWWGPILVEYYSSTESNGITVISTQEWLTKRGSVGRSMLGPVHICDDDGTELPPSATGLVYFEREQLPFTYHKAPEKTRESQHPAHPTWTTVGDIGYVDDDGYLFLTDRQSFMIISGGVNIYPREVEDALTLHPAVFDVAVIGVPDPALGQEVKAVVKVRDGVDETDDLAQELIAHALTKVAKFKAPKSVDFVSELPRTPTGKLVKRLLTEQYG</sequence>
<dbReference type="InterPro" id="IPR042099">
    <property type="entry name" value="ANL_N_sf"/>
</dbReference>
<feature type="domain" description="AMP-binding enzyme C-terminal" evidence="3">
    <location>
        <begin position="420"/>
        <end position="498"/>
    </location>
</feature>
<dbReference type="PROSITE" id="PS00455">
    <property type="entry name" value="AMP_BINDING"/>
    <property type="match status" value="1"/>
</dbReference>
<evidence type="ECO:0000313" key="5">
    <source>
        <dbReference type="Proteomes" id="UP000550729"/>
    </source>
</evidence>
<dbReference type="InterPro" id="IPR025110">
    <property type="entry name" value="AMP-bd_C"/>
</dbReference>
<keyword evidence="5" id="KW-1185">Reference proteome</keyword>
<organism evidence="4 5">
    <name type="scientific">Gordonia asplenii</name>
    <dbReference type="NCBI Taxonomy" id="2725283"/>
    <lineage>
        <taxon>Bacteria</taxon>
        <taxon>Bacillati</taxon>
        <taxon>Actinomycetota</taxon>
        <taxon>Actinomycetes</taxon>
        <taxon>Mycobacteriales</taxon>
        <taxon>Gordoniaceae</taxon>
        <taxon>Gordonia</taxon>
    </lineage>
</organism>
<comment type="caution">
    <text evidence="4">The sequence shown here is derived from an EMBL/GenBank/DDBJ whole genome shotgun (WGS) entry which is preliminary data.</text>
</comment>
<dbReference type="InterPro" id="IPR000873">
    <property type="entry name" value="AMP-dep_synth/lig_dom"/>
</dbReference>
<accession>A0A848KYB6</accession>
<dbReference type="SUPFAM" id="SSF56801">
    <property type="entry name" value="Acetyl-CoA synthetase-like"/>
    <property type="match status" value="1"/>
</dbReference>
<dbReference type="InterPro" id="IPR045851">
    <property type="entry name" value="AMP-bd_C_sf"/>
</dbReference>
<dbReference type="EMBL" id="JABBNB010000024">
    <property type="protein sequence ID" value="NMO03586.1"/>
    <property type="molecule type" value="Genomic_DNA"/>
</dbReference>
<dbReference type="Pfam" id="PF00501">
    <property type="entry name" value="AMP-binding"/>
    <property type="match status" value="1"/>
</dbReference>
<dbReference type="AlphaFoldDB" id="A0A848KYB6"/>
<feature type="region of interest" description="Disordered" evidence="1">
    <location>
        <begin position="154"/>
        <end position="176"/>
    </location>
</feature>
<reference evidence="4 5" key="1">
    <citation type="submission" date="2020-04" db="EMBL/GenBank/DDBJ databases">
        <title>Gordonia sp. nov. TBRC 11910.</title>
        <authorList>
            <person name="Suriyachadkun C."/>
        </authorList>
    </citation>
    <scope>NUCLEOTIDE SEQUENCE [LARGE SCALE GENOMIC DNA]</scope>
    <source>
        <strain evidence="4 5">TBRC 11910</strain>
    </source>
</reference>
<dbReference type="PANTHER" id="PTHR24096:SF323">
    <property type="entry name" value="BLR3536 PROTEIN"/>
    <property type="match status" value="1"/>
</dbReference>
<feature type="domain" description="AMP-dependent synthetase/ligase" evidence="2">
    <location>
        <begin position="6"/>
        <end position="361"/>
    </location>
</feature>
<dbReference type="RefSeq" id="WP_170196090.1">
    <property type="nucleotide sequence ID" value="NZ_JABBNB010000024.1"/>
</dbReference>
<dbReference type="GO" id="GO:0016405">
    <property type="term" value="F:CoA-ligase activity"/>
    <property type="evidence" value="ECO:0007669"/>
    <property type="project" value="TreeGrafter"/>
</dbReference>
<proteinExistence type="predicted"/>
<evidence type="ECO:0000313" key="4">
    <source>
        <dbReference type="EMBL" id="NMO03586.1"/>
    </source>
</evidence>
<gene>
    <name evidence="4" type="ORF">HH308_20430</name>
</gene>
<name>A0A848KYB6_9ACTN</name>
<protein>
    <submittedName>
        <fullName evidence="4">Acyl-CoA synthetase</fullName>
    </submittedName>
</protein>
<dbReference type="InterPro" id="IPR020845">
    <property type="entry name" value="AMP-binding_CS"/>
</dbReference>
<dbReference type="PANTHER" id="PTHR24096">
    <property type="entry name" value="LONG-CHAIN-FATTY-ACID--COA LIGASE"/>
    <property type="match status" value="1"/>
</dbReference>
<dbReference type="Pfam" id="PF13193">
    <property type="entry name" value="AMP-binding_C"/>
    <property type="match status" value="1"/>
</dbReference>
<evidence type="ECO:0000256" key="1">
    <source>
        <dbReference type="SAM" id="MobiDB-lite"/>
    </source>
</evidence>
<dbReference type="Gene3D" id="3.30.300.30">
    <property type="match status" value="1"/>
</dbReference>
<evidence type="ECO:0000259" key="2">
    <source>
        <dbReference type="Pfam" id="PF00501"/>
    </source>
</evidence>